<accession>A0AAW2GE93</accession>
<dbReference type="PROSITE" id="PS00901">
    <property type="entry name" value="CYS_SYNTHASE"/>
    <property type="match status" value="1"/>
</dbReference>
<evidence type="ECO:0000259" key="14">
    <source>
        <dbReference type="Pfam" id="PF00571"/>
    </source>
</evidence>
<dbReference type="Proteomes" id="UP001430953">
    <property type="component" value="Unassembled WGS sequence"/>
</dbReference>
<evidence type="ECO:0000259" key="13">
    <source>
        <dbReference type="Pfam" id="PF00291"/>
    </source>
</evidence>
<proteinExistence type="inferred from homology"/>
<comment type="catalytic activity">
    <reaction evidence="11 12">
        <text>L-homocysteine + L-serine = L,L-cystathionine + H2O</text>
        <dbReference type="Rhea" id="RHEA:10112"/>
        <dbReference type="ChEBI" id="CHEBI:15377"/>
        <dbReference type="ChEBI" id="CHEBI:33384"/>
        <dbReference type="ChEBI" id="CHEBI:58161"/>
        <dbReference type="ChEBI" id="CHEBI:58199"/>
        <dbReference type="EC" id="4.2.1.22"/>
    </reaction>
</comment>
<comment type="function">
    <text evidence="10">Hydro-lyase catalyzing the first step of the transsulfuration pathway, where the hydroxyl group of L-serine is displaced by L-homocysteine in a beta-replacement reaction to form L-cystathionine, the precursor of L-cysteine. This catabolic route allows the elimination of L-methionine and the toxic metabolite L-homocysteine. Also involved in the production of hydrogen sulfide, a gasotransmitter with signaling and cytoprotective effects on neurons.</text>
</comment>
<dbReference type="GO" id="GO:0004122">
    <property type="term" value="F:cystathionine beta-synthase activity"/>
    <property type="evidence" value="ECO:0007669"/>
    <property type="project" value="UniProtKB-UniRule"/>
</dbReference>
<dbReference type="GO" id="GO:0030170">
    <property type="term" value="F:pyridoxal phosphate binding"/>
    <property type="evidence" value="ECO:0007669"/>
    <property type="project" value="UniProtKB-ARBA"/>
</dbReference>
<dbReference type="GO" id="GO:0006535">
    <property type="term" value="P:cysteine biosynthetic process from serine"/>
    <property type="evidence" value="ECO:0007669"/>
    <property type="project" value="UniProtKB-UniRule"/>
</dbReference>
<keyword evidence="5 12" id="KW-0663">Pyridoxal phosphate</keyword>
<comment type="caution">
    <text evidence="15">The sequence shown here is derived from an EMBL/GenBank/DDBJ whole genome shotgun (WGS) entry which is preliminary data.</text>
</comment>
<evidence type="ECO:0000256" key="12">
    <source>
        <dbReference type="RuleBase" id="RU361204"/>
    </source>
</evidence>
<dbReference type="SUPFAM" id="SSF53686">
    <property type="entry name" value="Tryptophan synthase beta subunit-like PLP-dependent enzymes"/>
    <property type="match status" value="1"/>
</dbReference>
<evidence type="ECO:0000256" key="8">
    <source>
        <dbReference type="ARBA" id="ARBA00023239"/>
    </source>
</evidence>
<evidence type="ECO:0000256" key="9">
    <source>
        <dbReference type="ARBA" id="ARBA00026192"/>
    </source>
</evidence>
<feature type="domain" description="Tryptophan synthase beta chain-like PALP" evidence="13">
    <location>
        <begin position="40"/>
        <end position="335"/>
    </location>
</feature>
<dbReference type="CDD" id="cd01561">
    <property type="entry name" value="CBS_like"/>
    <property type="match status" value="1"/>
</dbReference>
<organism evidence="15 16">
    <name type="scientific">Cardiocondyla obscurior</name>
    <dbReference type="NCBI Taxonomy" id="286306"/>
    <lineage>
        <taxon>Eukaryota</taxon>
        <taxon>Metazoa</taxon>
        <taxon>Ecdysozoa</taxon>
        <taxon>Arthropoda</taxon>
        <taxon>Hexapoda</taxon>
        <taxon>Insecta</taxon>
        <taxon>Pterygota</taxon>
        <taxon>Neoptera</taxon>
        <taxon>Endopterygota</taxon>
        <taxon>Hymenoptera</taxon>
        <taxon>Apocrita</taxon>
        <taxon>Aculeata</taxon>
        <taxon>Formicoidea</taxon>
        <taxon>Formicidae</taxon>
        <taxon>Myrmicinae</taxon>
        <taxon>Cardiocondyla</taxon>
    </lineage>
</organism>
<keyword evidence="8 12" id="KW-0456">Lyase</keyword>
<dbReference type="GO" id="GO:0019343">
    <property type="term" value="P:cysteine biosynthetic process via cystathionine"/>
    <property type="evidence" value="ECO:0007669"/>
    <property type="project" value="UniProtKB-UniRule"/>
</dbReference>
<reference evidence="15 16" key="1">
    <citation type="submission" date="2023-03" db="EMBL/GenBank/DDBJ databases">
        <title>High recombination rates correlate with genetic variation in Cardiocondyla obscurior ants.</title>
        <authorList>
            <person name="Errbii M."/>
        </authorList>
    </citation>
    <scope>NUCLEOTIDE SEQUENCE [LARGE SCALE GENOMIC DNA]</scope>
    <source>
        <strain evidence="15">Alpha-2009</strain>
        <tissue evidence="15">Whole body</tissue>
    </source>
</reference>
<evidence type="ECO:0000256" key="6">
    <source>
        <dbReference type="ARBA" id="ARBA00023122"/>
    </source>
</evidence>
<evidence type="ECO:0000256" key="4">
    <source>
        <dbReference type="ARBA" id="ARBA00012041"/>
    </source>
</evidence>
<dbReference type="EC" id="4.2.1.22" evidence="4 12"/>
<protein>
    <recommendedName>
        <fullName evidence="9 12">Cystathionine beta-synthase</fullName>
        <ecNumber evidence="4 12">4.2.1.22</ecNumber>
    </recommendedName>
</protein>
<keyword evidence="16" id="KW-1185">Reference proteome</keyword>
<dbReference type="SUPFAM" id="SSF54631">
    <property type="entry name" value="CBS-domain pair"/>
    <property type="match status" value="1"/>
</dbReference>
<dbReference type="Pfam" id="PF00571">
    <property type="entry name" value="CBS"/>
    <property type="match status" value="1"/>
</dbReference>
<dbReference type="FunFam" id="3.40.50.1100:FF:000003">
    <property type="entry name" value="Cystathionine beta-synthase"/>
    <property type="match status" value="1"/>
</dbReference>
<evidence type="ECO:0000313" key="15">
    <source>
        <dbReference type="EMBL" id="KAL0124792.1"/>
    </source>
</evidence>
<gene>
    <name evidence="15" type="ORF">PUN28_006567</name>
</gene>
<dbReference type="FunFam" id="3.40.50.1100:FF:000118">
    <property type="entry name" value="Related to CYS4-cystathionine beta-synthase"/>
    <property type="match status" value="1"/>
</dbReference>
<keyword evidence="12" id="KW-0028">Amino-acid biosynthesis</keyword>
<dbReference type="GO" id="GO:0005737">
    <property type="term" value="C:cytoplasm"/>
    <property type="evidence" value="ECO:0007669"/>
    <property type="project" value="InterPro"/>
</dbReference>
<dbReference type="NCBIfam" id="TIGR01137">
    <property type="entry name" value="cysta_beta"/>
    <property type="match status" value="1"/>
</dbReference>
<evidence type="ECO:0000256" key="11">
    <source>
        <dbReference type="ARBA" id="ARBA00047490"/>
    </source>
</evidence>
<evidence type="ECO:0000313" key="16">
    <source>
        <dbReference type="Proteomes" id="UP001430953"/>
    </source>
</evidence>
<evidence type="ECO:0000256" key="1">
    <source>
        <dbReference type="ARBA" id="ARBA00001933"/>
    </source>
</evidence>
<evidence type="ECO:0000256" key="2">
    <source>
        <dbReference type="ARBA" id="ARBA00005003"/>
    </source>
</evidence>
<sequence length="501" mass="55072">MEIISPNRPPKCTWKANAENSPHTKRVETHNRKKVLPDVLSAIGQTPLIRLNNIPKLYGIKCEMYVKCEFFNPGGSVKDRIAYRMIQDAEEKGLIKPGDTLIEPTSGNTGIGLAMVAAVKGYKCIIVMPEKMSNEKVFVLRALGAEIVRTPTEAAWDTPEAHIAVAQRLQKEIPNSFIPDQYTNSGNPLAHYDHTATELWEQCDGNIDYVIIGAGTGGTATGIGRKLKELSPNITIIAADPKGSILAEPSILNDNGVGFYEVEGIGYDFIPTVLDRNVIDLWIKTEDCESLKAARELINQEGLLCGGSSGAALAAALKVAKNLPANKHVVTLLPDSIRNYITKFVSDQWMEAKDFLPSEPLTEANKWWWKIPVSNLSLKKPLLSKGMSCQNTVDLLKSAKDTQQLLVTDEKEMYVKGIVTLDAVLSNLISGKVNRNDCAEKIMIKQFTKVKASTTLGKVSRILENESYAVVVSDDSTLIGLVNQNDIFNFITKNNECNNAK</sequence>
<dbReference type="InterPro" id="IPR001926">
    <property type="entry name" value="TrpB-like_PALP"/>
</dbReference>
<name>A0AAW2GE93_9HYME</name>
<dbReference type="Pfam" id="PF00291">
    <property type="entry name" value="PALP"/>
    <property type="match status" value="1"/>
</dbReference>
<dbReference type="InterPro" id="IPR046342">
    <property type="entry name" value="CBS_dom_sf"/>
</dbReference>
<dbReference type="AlphaFoldDB" id="A0AAW2GE93"/>
<dbReference type="Gene3D" id="3.40.50.1100">
    <property type="match status" value="2"/>
</dbReference>
<keyword evidence="7 12" id="KW-0198">Cysteine biosynthesis</keyword>
<dbReference type="InterPro" id="IPR036052">
    <property type="entry name" value="TrpB-like_PALP_sf"/>
</dbReference>
<comment type="similarity">
    <text evidence="3 12">Belongs to the cysteine synthase/cystathionine beta-synthase family.</text>
</comment>
<dbReference type="EMBL" id="JADYXP020000005">
    <property type="protein sequence ID" value="KAL0124792.1"/>
    <property type="molecule type" value="Genomic_DNA"/>
</dbReference>
<evidence type="ECO:0000256" key="7">
    <source>
        <dbReference type="ARBA" id="ARBA00023192"/>
    </source>
</evidence>
<dbReference type="InterPro" id="IPR001216">
    <property type="entry name" value="P-phosphate_BS"/>
</dbReference>
<feature type="domain" description="CBS" evidence="14">
    <location>
        <begin position="440"/>
        <end position="491"/>
    </location>
</feature>
<dbReference type="InterPro" id="IPR005857">
    <property type="entry name" value="Cysta_beta_synth"/>
</dbReference>
<dbReference type="Gene3D" id="3.10.580.10">
    <property type="entry name" value="CBS-domain"/>
    <property type="match status" value="1"/>
</dbReference>
<evidence type="ECO:0000256" key="3">
    <source>
        <dbReference type="ARBA" id="ARBA00007103"/>
    </source>
</evidence>
<dbReference type="PANTHER" id="PTHR10314">
    <property type="entry name" value="CYSTATHIONINE BETA-SYNTHASE"/>
    <property type="match status" value="1"/>
</dbReference>
<comment type="cofactor">
    <cofactor evidence="1 12">
        <name>pyridoxal 5'-phosphate</name>
        <dbReference type="ChEBI" id="CHEBI:597326"/>
    </cofactor>
</comment>
<dbReference type="InterPro" id="IPR050214">
    <property type="entry name" value="Cys_Synth/Cystath_Beta-Synth"/>
</dbReference>
<keyword evidence="6 12" id="KW-0129">CBS domain</keyword>
<evidence type="ECO:0000256" key="5">
    <source>
        <dbReference type="ARBA" id="ARBA00022898"/>
    </source>
</evidence>
<evidence type="ECO:0000256" key="10">
    <source>
        <dbReference type="ARBA" id="ARBA00045425"/>
    </source>
</evidence>
<comment type="pathway">
    <text evidence="2">Amino-acid biosynthesis; L-cysteine biosynthesis; L-cysteine from L-homocysteine and L-serine: step 1/2.</text>
</comment>
<dbReference type="InterPro" id="IPR000644">
    <property type="entry name" value="CBS_dom"/>
</dbReference>